<evidence type="ECO:0000256" key="1">
    <source>
        <dbReference type="SAM" id="MobiDB-lite"/>
    </source>
</evidence>
<reference evidence="2" key="2">
    <citation type="submission" date="2023-05" db="EMBL/GenBank/DDBJ databases">
        <authorList>
            <person name="Schelkunov M.I."/>
        </authorList>
    </citation>
    <scope>NUCLEOTIDE SEQUENCE</scope>
    <source>
        <strain evidence="2">Hsosn_3</strain>
        <tissue evidence="2">Leaf</tissue>
    </source>
</reference>
<proteinExistence type="predicted"/>
<sequence length="100" mass="11521">MGIDPLTHKPIHPDPPTDNYRNHDGQSIEESEQHREEEIKEHDKGQENDEDHHLDKEKEGMGTSIDISIPEVGYRVQTPLQIPKKEYPYFSKIGFSNTAV</sequence>
<feature type="region of interest" description="Disordered" evidence="1">
    <location>
        <begin position="1"/>
        <end position="66"/>
    </location>
</feature>
<evidence type="ECO:0000313" key="2">
    <source>
        <dbReference type="EMBL" id="KAK1400356.1"/>
    </source>
</evidence>
<name>A0AAD8JAU9_9APIA</name>
<gene>
    <name evidence="2" type="ORF">POM88_010219</name>
</gene>
<keyword evidence="3" id="KW-1185">Reference proteome</keyword>
<dbReference type="EMBL" id="JAUIZM010000002">
    <property type="protein sequence ID" value="KAK1400356.1"/>
    <property type="molecule type" value="Genomic_DNA"/>
</dbReference>
<organism evidence="2 3">
    <name type="scientific">Heracleum sosnowskyi</name>
    <dbReference type="NCBI Taxonomy" id="360622"/>
    <lineage>
        <taxon>Eukaryota</taxon>
        <taxon>Viridiplantae</taxon>
        <taxon>Streptophyta</taxon>
        <taxon>Embryophyta</taxon>
        <taxon>Tracheophyta</taxon>
        <taxon>Spermatophyta</taxon>
        <taxon>Magnoliopsida</taxon>
        <taxon>eudicotyledons</taxon>
        <taxon>Gunneridae</taxon>
        <taxon>Pentapetalae</taxon>
        <taxon>asterids</taxon>
        <taxon>campanulids</taxon>
        <taxon>Apiales</taxon>
        <taxon>Apiaceae</taxon>
        <taxon>Apioideae</taxon>
        <taxon>apioid superclade</taxon>
        <taxon>Tordylieae</taxon>
        <taxon>Tordyliinae</taxon>
        <taxon>Heracleum</taxon>
    </lineage>
</organism>
<protein>
    <submittedName>
        <fullName evidence="2">Uncharacterized protein</fullName>
    </submittedName>
</protein>
<reference evidence="2" key="1">
    <citation type="submission" date="2023-02" db="EMBL/GenBank/DDBJ databases">
        <title>Genome of toxic invasive species Heracleum sosnowskyi carries increased number of genes despite the absence of recent whole-genome duplications.</title>
        <authorList>
            <person name="Schelkunov M."/>
            <person name="Shtratnikova V."/>
            <person name="Makarenko M."/>
            <person name="Klepikova A."/>
            <person name="Omelchenko D."/>
            <person name="Novikova G."/>
            <person name="Obukhova E."/>
            <person name="Bogdanov V."/>
            <person name="Penin A."/>
            <person name="Logacheva M."/>
        </authorList>
    </citation>
    <scope>NUCLEOTIDE SEQUENCE</scope>
    <source>
        <strain evidence="2">Hsosn_3</strain>
        <tissue evidence="2">Leaf</tissue>
    </source>
</reference>
<comment type="caution">
    <text evidence="2">The sequence shown here is derived from an EMBL/GenBank/DDBJ whole genome shotgun (WGS) entry which is preliminary data.</text>
</comment>
<accession>A0AAD8JAU9</accession>
<dbReference type="Proteomes" id="UP001237642">
    <property type="component" value="Unassembled WGS sequence"/>
</dbReference>
<feature type="compositionally biased region" description="Basic and acidic residues" evidence="1">
    <location>
        <begin position="20"/>
        <end position="60"/>
    </location>
</feature>
<evidence type="ECO:0000313" key="3">
    <source>
        <dbReference type="Proteomes" id="UP001237642"/>
    </source>
</evidence>
<dbReference type="AlphaFoldDB" id="A0AAD8JAU9"/>